<evidence type="ECO:0000259" key="2">
    <source>
        <dbReference type="Pfam" id="PF11412"/>
    </source>
</evidence>
<feature type="signal peptide" evidence="1">
    <location>
        <begin position="1"/>
        <end position="18"/>
    </location>
</feature>
<evidence type="ECO:0000256" key="1">
    <source>
        <dbReference type="SAM" id="SignalP"/>
    </source>
</evidence>
<protein>
    <recommendedName>
        <fullName evidence="2">Thiol:disulfide interchange protein DsbD N-terminal domain-containing protein</fullName>
    </recommendedName>
</protein>
<dbReference type="Pfam" id="PF11412">
    <property type="entry name" value="DsbD_N"/>
    <property type="match status" value="1"/>
</dbReference>
<dbReference type="STRING" id="313367.JSE7799_03076"/>
<feature type="chain" id="PRO_5005810275" description="Thiol:disulfide interchange protein DsbD N-terminal domain-containing protein" evidence="1">
    <location>
        <begin position="19"/>
        <end position="257"/>
    </location>
</feature>
<proteinExistence type="predicted"/>
<feature type="domain" description="Thiol:disulfide interchange protein DsbD N-terminal" evidence="2">
    <location>
        <begin position="42"/>
        <end position="139"/>
    </location>
</feature>
<sequence>MFRLLLVLLILLPLPAVCERQDMRDAIRVEVLPGWRREDGIHVAGLRVRLAPGWRTYWRSAGAAGISPQMDWRGSRGVRSVTPAWPTPTLFRTAGALSIGYREDFILPLLVATGNGKARLEGRLDIGVCADICLPARLHVAADLPVRGTQDARLAAALTDRPRVIAAAAHCSLAPTEDGLALTARMDVPRQGGAEAVVFELPDPKIWVTDAATARDGTTLVARSELIGEAPLSVDRSRIRITVIGTDGAVELRGCAG</sequence>
<evidence type="ECO:0000313" key="3">
    <source>
        <dbReference type="EMBL" id="CUH40344.1"/>
    </source>
</evidence>
<organism evidence="3 4">
    <name type="scientific">Jannaschia seosinensis</name>
    <dbReference type="NCBI Taxonomy" id="313367"/>
    <lineage>
        <taxon>Bacteria</taxon>
        <taxon>Pseudomonadati</taxon>
        <taxon>Pseudomonadota</taxon>
        <taxon>Alphaproteobacteria</taxon>
        <taxon>Rhodobacterales</taxon>
        <taxon>Roseobacteraceae</taxon>
        <taxon>Jannaschia</taxon>
    </lineage>
</organism>
<dbReference type="RefSeq" id="WP_055664403.1">
    <property type="nucleotide sequence ID" value="NZ_CYPR01000203.1"/>
</dbReference>
<reference evidence="3 4" key="1">
    <citation type="submission" date="2015-09" db="EMBL/GenBank/DDBJ databases">
        <authorList>
            <person name="Jackson K.R."/>
            <person name="Lunt B.L."/>
            <person name="Fisher J.N.B."/>
            <person name="Gardner A.V."/>
            <person name="Bailey M.E."/>
            <person name="Deus L.M."/>
            <person name="Earl A.S."/>
            <person name="Gibby P.D."/>
            <person name="Hartmann K.A."/>
            <person name="Liu J.E."/>
            <person name="Manci A.M."/>
            <person name="Nielsen D.A."/>
            <person name="Solomon M.B."/>
            <person name="Breakwell D.P."/>
            <person name="Burnett S.H."/>
            <person name="Grose J.H."/>
        </authorList>
    </citation>
    <scope>NUCLEOTIDE SEQUENCE [LARGE SCALE GENOMIC DNA]</scope>
    <source>
        <strain evidence="3 4">CECT 7799</strain>
    </source>
</reference>
<dbReference type="OrthoDB" id="9811036at2"/>
<dbReference type="Proteomes" id="UP000049455">
    <property type="component" value="Unassembled WGS sequence"/>
</dbReference>
<keyword evidence="4" id="KW-1185">Reference proteome</keyword>
<evidence type="ECO:0000313" key="4">
    <source>
        <dbReference type="Proteomes" id="UP000049455"/>
    </source>
</evidence>
<dbReference type="AlphaFoldDB" id="A0A0M7BES3"/>
<gene>
    <name evidence="3" type="ORF">JSE7799_03076</name>
</gene>
<dbReference type="EMBL" id="CYPR01000203">
    <property type="protein sequence ID" value="CUH40344.1"/>
    <property type="molecule type" value="Genomic_DNA"/>
</dbReference>
<dbReference type="InterPro" id="IPR028250">
    <property type="entry name" value="DsbDN"/>
</dbReference>
<name>A0A0M7BES3_9RHOB</name>
<accession>A0A0M7BES3</accession>
<keyword evidence="1" id="KW-0732">Signal</keyword>